<dbReference type="Pfam" id="PF07581">
    <property type="entry name" value="Glug"/>
    <property type="match status" value="2"/>
</dbReference>
<comment type="subcellular location">
    <subcellularLocation>
        <location evidence="1">Cell envelope</location>
    </subcellularLocation>
</comment>
<dbReference type="Pfam" id="PF09479">
    <property type="entry name" value="Flg_new"/>
    <property type="match status" value="1"/>
</dbReference>
<feature type="domain" description="SLH" evidence="2">
    <location>
        <begin position="1562"/>
        <end position="1625"/>
    </location>
</feature>
<dbReference type="Gene3D" id="2.60.40.2340">
    <property type="match status" value="7"/>
</dbReference>
<feature type="domain" description="SLH" evidence="2">
    <location>
        <begin position="1627"/>
        <end position="1682"/>
    </location>
</feature>
<evidence type="ECO:0000313" key="3">
    <source>
        <dbReference type="EMBL" id="BBI36630.1"/>
    </source>
</evidence>
<dbReference type="InterPro" id="IPR001119">
    <property type="entry name" value="SLH_dom"/>
</dbReference>
<name>A0A3T1DES6_9BACL</name>
<reference evidence="3 4" key="1">
    <citation type="submission" date="2019-01" db="EMBL/GenBank/DDBJ databases">
        <title>Complete genome sequence of Cohnella hallensis HS21 isolated from Korean fir (Abies koreana) rhizospheric soil.</title>
        <authorList>
            <person name="Jiang L."/>
            <person name="Kang S.W."/>
            <person name="Kim S."/>
            <person name="Jung J."/>
            <person name="Kim C.Y."/>
            <person name="Kim D.H."/>
            <person name="Kim S.W."/>
            <person name="Lee J."/>
        </authorList>
    </citation>
    <scope>NUCLEOTIDE SEQUENCE [LARGE SCALE GENOMIC DNA]</scope>
    <source>
        <strain evidence="3 4">HS21</strain>
    </source>
</reference>
<evidence type="ECO:0000256" key="1">
    <source>
        <dbReference type="ARBA" id="ARBA00004196"/>
    </source>
</evidence>
<evidence type="ECO:0000259" key="2">
    <source>
        <dbReference type="PROSITE" id="PS51272"/>
    </source>
</evidence>
<dbReference type="InterPro" id="IPR011493">
    <property type="entry name" value="GLUG"/>
</dbReference>
<dbReference type="Proteomes" id="UP000289856">
    <property type="component" value="Chromosome"/>
</dbReference>
<sequence length="1682" mass="174345">MRKLGKKSLFIILTILLGLGAVVPEGIFGSSKAFAANEFLGSGTSSSPYLIGTADQLNQIRGNYLDKNLYFKLTKNIDLSTSSYKDDWTPIGNDRRSPFSGNFDGNGFVINGLKIDSNGNNLGLFGLTNTESVITNMKLENVDVTGNNYVGGLVGANKGKVSNSYVTGKVTGKDGVGGLVGDNGVTITNVSATIDNSYANVSVNGSSYASGGLAGKNKGSINYSYATGDVHGDYAVGGLVGENDGTISYSYATGEMIEGQSIGGLVGSNSTDSYINNSFATGKVNGTFSTGGLTGFNFGSISKSYSTGDVIGLQHVGGLVSNLEVKGIIRDSFTTGNVSGYSFVGGLIGFAYSDSEGSYSNSYTSGNVSGDLAPIGPLTSNGEGNNIGSISLDENMKGPVDGWDFNTLWGIDPLRNGGYPYLQDFLFQLKYDGNGNTGGTVPIDSILYLPGETASVYAGSLNLVRTGYTFIGWNTQENGNGKSYSGSFEIMPYTTLYAQWAAQSSSATLTSGIGIVSTGGTTTETITNIPYGTTLAILKEEITPATNATFEIFDADGVNVATNLTSGKKVIVTAADGITKVTYIVSVIANSANDITAFSLAEQTGAATINKTAHTVVIQVARATNVTNLKPTFTLSPEASARVGTVDQVSGSSANNFTTPVTYIVKAGDGSSQNWTVTVTKSSEKDITAFSLSTVTLTKAATISTIDHTVDVEVVYGIPLTSLSNLKATFSLSPEASAKIGTVNQVSGTTANDFRTPVKYLVTAADGSVQEWIVSVSIESSNAKDITAFSFSSQTKPATINTTAHTVAIEVKYGTNVTNLIATFTLSPASAARVNGTSQKSGTTANNFTNPVTYIVKAENGTTRNWLVTVTVAPPSSANDITAFSFVAQSKPATINTTTNTVTIEVKNGTNPNGLKATFTLSAGASAQVGTTAQVSGTTTNDFTSPVTYIVTAQDGTTKAYTVTVTEASSSAKDVTSFGFAELTPPVAGAINGTNITLTVPHGTDVRESVATFTLSAGASAQVGTTAQVSGATRNDFTSPVTYTVTAQDGTTKAYTVTVTEASSSAKDVTSFGFAELTPPVAGTINGTNISLIVPHGTDVRGLVATFTLSAGASAKVGTTTQVSGVTKNDFTSPVTYIVTAQDGTTKAYTVTVTAAPSSAKDVTAFGFAELTPPVLGTINGTNIAITVPHGTDVRELVATFALSAGASAQVGTTAQVSRTTKNDFTSPVTYIVIAQDGTKQNWVVTVTHSAALSHVATITSTIGTVTVGGTGNESISNIPYGTTIAALKAAITQAAGATFEIYDADGTIVATTLISGNKVIVVAQDGTTKVTYTVSVNAAPPSYGGGFTFPSEQDVSSTDGKLTVPAGKAGEVSLEKEIFVSIPANATDKELKITITKLTDTQNLLTKNEVLVTAIYEIMKNFRENFNNPVSISFAFDPASLKSGQTAAVFYYDEVKKSWIEVIGGLITGNQITVKVNHFAKFAVFATGQSLNEQEHPGPTKHLSDIDGHWAETAIKQAIESGIVTGYLDGTFRPNRIVTRAEFTVMLMNTLKPQGSDTSASLAFTDVDKIGSWAKGAVAQAVQAGYIKGNADGSFRPDAVITRAEMAMIIANATGLSLEANSSTDFVDDKAIPAWAKGAVSAVRKFGFINGKGANKFEPDAGTTRAEAVTVLLKVLAQKSR</sequence>
<keyword evidence="4" id="KW-1185">Reference proteome</keyword>
<dbReference type="PROSITE" id="PS51272">
    <property type="entry name" value="SLH"/>
    <property type="match status" value="3"/>
</dbReference>
<dbReference type="GO" id="GO:0030313">
    <property type="term" value="C:cell envelope"/>
    <property type="evidence" value="ECO:0007669"/>
    <property type="project" value="UniProtKB-SubCell"/>
</dbReference>
<dbReference type="PANTHER" id="PTHR43308">
    <property type="entry name" value="OUTER MEMBRANE PROTEIN ALPHA-RELATED"/>
    <property type="match status" value="1"/>
</dbReference>
<organism evidence="3 4">
    <name type="scientific">Cohnella abietis</name>
    <dbReference type="NCBI Taxonomy" id="2507935"/>
    <lineage>
        <taxon>Bacteria</taxon>
        <taxon>Bacillati</taxon>
        <taxon>Bacillota</taxon>
        <taxon>Bacilli</taxon>
        <taxon>Bacillales</taxon>
        <taxon>Paenibacillaceae</taxon>
        <taxon>Cohnella</taxon>
    </lineage>
</organism>
<accession>A0A3T1DES6</accession>
<dbReference type="Pfam" id="PF00395">
    <property type="entry name" value="SLH"/>
    <property type="match status" value="3"/>
</dbReference>
<feature type="domain" description="SLH" evidence="2">
    <location>
        <begin position="1499"/>
        <end position="1560"/>
    </location>
</feature>
<dbReference type="InterPro" id="IPR051465">
    <property type="entry name" value="Cell_Envelope_Struct_Comp"/>
</dbReference>
<dbReference type="OrthoDB" id="7012117at2"/>
<dbReference type="Gene3D" id="2.160.20.110">
    <property type="match status" value="1"/>
</dbReference>
<dbReference type="RefSeq" id="WP_130616121.1">
    <property type="nucleotide sequence ID" value="NZ_AP019400.1"/>
</dbReference>
<proteinExistence type="predicted"/>
<gene>
    <name evidence="3" type="ORF">KCTCHS21_60290</name>
</gene>
<dbReference type="InterPro" id="IPR042229">
    <property type="entry name" value="Listeria/Bacterioides_rpt_sf"/>
</dbReference>
<protein>
    <recommendedName>
        <fullName evidence="2">SLH domain-containing protein</fullName>
    </recommendedName>
</protein>
<dbReference type="KEGG" id="cohn:KCTCHS21_60290"/>
<dbReference type="Gene3D" id="2.60.40.4270">
    <property type="entry name" value="Listeria-Bacteroides repeat domain"/>
    <property type="match status" value="1"/>
</dbReference>
<dbReference type="InterPro" id="IPR013378">
    <property type="entry name" value="InlB-like_B-rpt"/>
</dbReference>
<evidence type="ECO:0000313" key="4">
    <source>
        <dbReference type="Proteomes" id="UP000289856"/>
    </source>
</evidence>
<dbReference type="PANTHER" id="PTHR43308:SF5">
    <property type="entry name" value="S-LAYER PROTEIN _ PEPTIDOGLYCAN ENDO-BETA-N-ACETYLGLUCOSAMINIDASE"/>
    <property type="match status" value="1"/>
</dbReference>
<dbReference type="EMBL" id="AP019400">
    <property type="protein sequence ID" value="BBI36630.1"/>
    <property type="molecule type" value="Genomic_DNA"/>
</dbReference>